<dbReference type="FunFam" id="3.90.190.20:FF:000006">
    <property type="entry name" value="UDP-N-acetylmuramoyl-L-alanyl-D-glutamate--2,6-diaminopimelate ligase"/>
    <property type="match status" value="1"/>
</dbReference>
<evidence type="ECO:0000313" key="23">
    <source>
        <dbReference type="Proteomes" id="UP000199611"/>
    </source>
</evidence>
<comment type="similarity">
    <text evidence="1 17">Belongs to the MurCDEF family. MurE subfamily.</text>
</comment>
<dbReference type="EMBL" id="FOUU01000009">
    <property type="protein sequence ID" value="SFN00320.1"/>
    <property type="molecule type" value="Genomic_DNA"/>
</dbReference>
<feature type="domain" description="Mur ligase central" evidence="21">
    <location>
        <begin position="131"/>
        <end position="343"/>
    </location>
</feature>
<reference evidence="22 23" key="1">
    <citation type="submission" date="2016-10" db="EMBL/GenBank/DDBJ databases">
        <authorList>
            <person name="de Groot N.N."/>
        </authorList>
    </citation>
    <scope>NUCLEOTIDE SEQUENCE [LARGE SCALE GENOMIC DNA]</scope>
    <source>
        <strain evidence="22 23">DSM 9990</strain>
    </source>
</reference>
<dbReference type="NCBIfam" id="NF001124">
    <property type="entry name" value="PRK00139.1-2"/>
    <property type="match status" value="1"/>
</dbReference>
<dbReference type="Gene3D" id="3.40.1390.10">
    <property type="entry name" value="MurE/MurF, N-terminal domain"/>
    <property type="match status" value="1"/>
</dbReference>
<evidence type="ECO:0000256" key="12">
    <source>
        <dbReference type="ARBA" id="ARBA00066633"/>
    </source>
</evidence>
<dbReference type="InterPro" id="IPR005761">
    <property type="entry name" value="UDP-N-AcMur-Glu-dNH2Pim_ligase"/>
</dbReference>
<evidence type="ECO:0000256" key="2">
    <source>
        <dbReference type="ARBA" id="ARBA00022490"/>
    </source>
</evidence>
<dbReference type="GO" id="GO:0005524">
    <property type="term" value="F:ATP binding"/>
    <property type="evidence" value="ECO:0007669"/>
    <property type="project" value="UniProtKB-UniRule"/>
</dbReference>
<evidence type="ECO:0000256" key="9">
    <source>
        <dbReference type="ARBA" id="ARBA00023306"/>
    </source>
</evidence>
<dbReference type="HAMAP" id="MF_00208">
    <property type="entry name" value="MurE"/>
    <property type="match status" value="1"/>
</dbReference>
<evidence type="ECO:0000256" key="8">
    <source>
        <dbReference type="ARBA" id="ARBA00022984"/>
    </source>
</evidence>
<evidence type="ECO:0000259" key="21">
    <source>
        <dbReference type="Pfam" id="PF08245"/>
    </source>
</evidence>
<keyword evidence="23" id="KW-1185">Reference proteome</keyword>
<comment type="function">
    <text evidence="17">Catalyzes the addition of meso-diaminopimelic acid to the nucleotide precursor UDP-N-acetylmuramoyl-L-alanyl-D-glutamate (UMAG) in the biosynthesis of bacterial cell-wall peptidoglycan.</text>
</comment>
<dbReference type="EC" id="6.3.2.13" evidence="12 17"/>
<feature type="domain" description="Mur ligase N-terminal catalytic" evidence="19">
    <location>
        <begin position="39"/>
        <end position="118"/>
    </location>
</feature>
<dbReference type="RefSeq" id="WP_093395934.1">
    <property type="nucleotide sequence ID" value="NZ_FOUU01000009.1"/>
</dbReference>
<feature type="binding site" evidence="17">
    <location>
        <position position="208"/>
    </location>
    <ligand>
        <name>UDP-N-acetyl-alpha-D-muramoyl-L-alanyl-D-glutamate</name>
        <dbReference type="ChEBI" id="CHEBI:83900"/>
    </ligand>
</feature>
<organism evidence="22 23">
    <name type="scientific">Thermodesulforhabdus norvegica</name>
    <dbReference type="NCBI Taxonomy" id="39841"/>
    <lineage>
        <taxon>Bacteria</taxon>
        <taxon>Pseudomonadati</taxon>
        <taxon>Thermodesulfobacteriota</taxon>
        <taxon>Syntrophobacteria</taxon>
        <taxon>Syntrophobacterales</taxon>
        <taxon>Thermodesulforhabdaceae</taxon>
        <taxon>Thermodesulforhabdus</taxon>
    </lineage>
</organism>
<dbReference type="GO" id="GO:0009252">
    <property type="term" value="P:peptidoglycan biosynthetic process"/>
    <property type="evidence" value="ECO:0007669"/>
    <property type="project" value="UniProtKB-UniRule"/>
</dbReference>
<dbReference type="OrthoDB" id="9800958at2"/>
<evidence type="ECO:0000259" key="20">
    <source>
        <dbReference type="Pfam" id="PF02875"/>
    </source>
</evidence>
<comment type="pathway">
    <text evidence="17 18">Cell wall biogenesis; peptidoglycan biosynthesis.</text>
</comment>
<dbReference type="Gene3D" id="3.90.190.20">
    <property type="entry name" value="Mur ligase, C-terminal domain"/>
    <property type="match status" value="1"/>
</dbReference>
<protein>
    <recommendedName>
        <fullName evidence="13 17">UDP-N-acetylmuramoyl-L-alanyl-D-glutamate--2,6-diaminopimelate ligase</fullName>
        <ecNumber evidence="12 17">6.3.2.13</ecNumber>
    </recommendedName>
    <alternativeName>
        <fullName evidence="14 17">Meso-A2pm-adding enzyme</fullName>
    </alternativeName>
    <alternativeName>
        <fullName evidence="15 17">Meso-diaminopimelate-adding enzyme</fullName>
    </alternativeName>
    <alternativeName>
        <fullName evidence="16 17">UDP-MurNAc-L-Ala-D-Glu:meso-diaminopimelate ligase</fullName>
    </alternativeName>
    <alternativeName>
        <fullName evidence="17">UDP-MurNAc-tripeptide synthetase</fullName>
    </alternativeName>
    <alternativeName>
        <fullName evidence="17">UDP-N-acetylmuramyl-tripeptide synthetase</fullName>
    </alternativeName>
</protein>
<dbReference type="Proteomes" id="UP000199611">
    <property type="component" value="Unassembled WGS sequence"/>
</dbReference>
<dbReference type="NCBIfam" id="TIGR01085">
    <property type="entry name" value="murE"/>
    <property type="match status" value="1"/>
</dbReference>
<evidence type="ECO:0000256" key="10">
    <source>
        <dbReference type="ARBA" id="ARBA00023316"/>
    </source>
</evidence>
<dbReference type="STRING" id="39841.SAMN05660836_02299"/>
<dbReference type="NCBIfam" id="NF001126">
    <property type="entry name" value="PRK00139.1-4"/>
    <property type="match status" value="1"/>
</dbReference>
<dbReference type="Gene3D" id="3.40.1190.10">
    <property type="entry name" value="Mur-like, catalytic domain"/>
    <property type="match status" value="1"/>
</dbReference>
<dbReference type="AlphaFoldDB" id="A0A1I4VGQ6"/>
<dbReference type="InterPro" id="IPR035911">
    <property type="entry name" value="MurE/MurF_N"/>
</dbReference>
<evidence type="ECO:0000256" key="14">
    <source>
        <dbReference type="ARBA" id="ARBA00075482"/>
    </source>
</evidence>
<evidence type="ECO:0000256" key="16">
    <source>
        <dbReference type="ARBA" id="ARBA00081560"/>
    </source>
</evidence>
<dbReference type="GO" id="GO:0071555">
    <property type="term" value="P:cell wall organization"/>
    <property type="evidence" value="ECO:0007669"/>
    <property type="project" value="UniProtKB-KW"/>
</dbReference>
<keyword evidence="17" id="KW-0460">Magnesium</keyword>
<evidence type="ECO:0000256" key="17">
    <source>
        <dbReference type="HAMAP-Rule" id="MF_00208"/>
    </source>
</evidence>
<evidence type="ECO:0000256" key="13">
    <source>
        <dbReference type="ARBA" id="ARBA00072883"/>
    </source>
</evidence>
<feature type="binding site" evidence="17">
    <location>
        <position position="202"/>
    </location>
    <ligand>
        <name>UDP-N-acetyl-alpha-D-muramoyl-L-alanyl-D-glutamate</name>
        <dbReference type="ChEBI" id="CHEBI:83900"/>
    </ligand>
</feature>
<proteinExistence type="inferred from homology"/>
<evidence type="ECO:0000256" key="4">
    <source>
        <dbReference type="ARBA" id="ARBA00022618"/>
    </source>
</evidence>
<dbReference type="PROSITE" id="PS01011">
    <property type="entry name" value="FOLYLPOLYGLU_SYNT_1"/>
    <property type="match status" value="1"/>
</dbReference>
<feature type="short sequence motif" description="Meso-diaminopimelate recognition motif" evidence="17">
    <location>
        <begin position="439"/>
        <end position="442"/>
    </location>
</feature>
<evidence type="ECO:0000256" key="18">
    <source>
        <dbReference type="RuleBase" id="RU004135"/>
    </source>
</evidence>
<feature type="binding site" evidence="17">
    <location>
        <begin position="133"/>
        <end position="139"/>
    </location>
    <ligand>
        <name>ATP</name>
        <dbReference type="ChEBI" id="CHEBI:30616"/>
    </ligand>
</feature>
<dbReference type="InterPro" id="IPR013221">
    <property type="entry name" value="Mur_ligase_cen"/>
</dbReference>
<keyword evidence="3 17" id="KW-0436">Ligase</keyword>
<keyword evidence="5 17" id="KW-0547">Nucleotide-binding</keyword>
<evidence type="ECO:0000259" key="19">
    <source>
        <dbReference type="Pfam" id="PF01225"/>
    </source>
</evidence>
<evidence type="ECO:0000256" key="3">
    <source>
        <dbReference type="ARBA" id="ARBA00022598"/>
    </source>
</evidence>
<evidence type="ECO:0000256" key="11">
    <source>
        <dbReference type="ARBA" id="ARBA00050251"/>
    </source>
</evidence>
<name>A0A1I4VGQ6_9BACT</name>
<evidence type="ECO:0000256" key="6">
    <source>
        <dbReference type="ARBA" id="ARBA00022840"/>
    </source>
</evidence>
<feature type="binding site" evidence="17">
    <location>
        <position position="506"/>
    </location>
    <ligand>
        <name>meso-2,6-diaminopimelate</name>
        <dbReference type="ChEBI" id="CHEBI:57791"/>
    </ligand>
</feature>
<keyword evidence="9 17" id="KW-0131">Cell cycle</keyword>
<accession>A0A1I4VGQ6</accession>
<feature type="domain" description="Mur ligase C-terminal" evidence="20">
    <location>
        <begin position="366"/>
        <end position="508"/>
    </location>
</feature>
<dbReference type="SUPFAM" id="SSF53623">
    <property type="entry name" value="MurD-like peptide ligases, catalytic domain"/>
    <property type="match status" value="1"/>
</dbReference>
<feature type="binding site" evidence="17">
    <location>
        <begin position="439"/>
        <end position="442"/>
    </location>
    <ligand>
        <name>meso-2,6-diaminopimelate</name>
        <dbReference type="ChEBI" id="CHEBI:57791"/>
    </ligand>
</feature>
<dbReference type="GO" id="GO:0000287">
    <property type="term" value="F:magnesium ion binding"/>
    <property type="evidence" value="ECO:0007669"/>
    <property type="project" value="UniProtKB-UniRule"/>
</dbReference>
<keyword evidence="2 17" id="KW-0963">Cytoplasm</keyword>
<keyword evidence="4 17" id="KW-0132">Cell division</keyword>
<dbReference type="GO" id="GO:0008360">
    <property type="term" value="P:regulation of cell shape"/>
    <property type="evidence" value="ECO:0007669"/>
    <property type="project" value="UniProtKB-KW"/>
</dbReference>
<feature type="modified residue" description="N6-carboxylysine" evidence="17">
    <location>
        <position position="242"/>
    </location>
</feature>
<comment type="catalytic activity">
    <reaction evidence="11 17">
        <text>UDP-N-acetyl-alpha-D-muramoyl-L-alanyl-D-glutamate + meso-2,6-diaminopimelate + ATP = UDP-N-acetyl-alpha-D-muramoyl-L-alanyl-gamma-D-glutamyl-meso-2,6-diaminopimelate + ADP + phosphate + H(+)</text>
        <dbReference type="Rhea" id="RHEA:23676"/>
        <dbReference type="ChEBI" id="CHEBI:15378"/>
        <dbReference type="ChEBI" id="CHEBI:30616"/>
        <dbReference type="ChEBI" id="CHEBI:43474"/>
        <dbReference type="ChEBI" id="CHEBI:57791"/>
        <dbReference type="ChEBI" id="CHEBI:83900"/>
        <dbReference type="ChEBI" id="CHEBI:83905"/>
        <dbReference type="ChEBI" id="CHEBI:456216"/>
        <dbReference type="EC" id="6.3.2.13"/>
    </reaction>
</comment>
<dbReference type="InterPro" id="IPR018109">
    <property type="entry name" value="Folylpolyglutamate_synth_CS"/>
</dbReference>
<keyword evidence="7 17" id="KW-0133">Cell shape</keyword>
<gene>
    <name evidence="17" type="primary">murE</name>
    <name evidence="22" type="ORF">SAMN05660836_02299</name>
</gene>
<keyword evidence="10 17" id="KW-0961">Cell wall biogenesis/degradation</keyword>
<dbReference type="InterPro" id="IPR004101">
    <property type="entry name" value="Mur_ligase_C"/>
</dbReference>
<evidence type="ECO:0000256" key="5">
    <source>
        <dbReference type="ARBA" id="ARBA00022741"/>
    </source>
</evidence>
<keyword evidence="6 17" id="KW-0067">ATP-binding</keyword>
<feature type="binding site" evidence="17">
    <location>
        <position position="510"/>
    </location>
    <ligand>
        <name>meso-2,6-diaminopimelate</name>
        <dbReference type="ChEBI" id="CHEBI:57791"/>
    </ligand>
</feature>
<sequence>MTERHEGGSKNRALRELLSLLNPVHVLGDTSISPGSPCTDSRKLRQGDIFVALKGSRTDGHKFIGEAVRKGASVIVYDNEKALKEQLAMFEGTAKDALPVLVRVEDTAKILPLLTAAYYQHPSSSLKLIGITGTNGKTTTSILIQSILSEAGFSVGRIGTLGYCWGSNHIEAHLTTPDPCALHGILQQMYKDGVNIAVMEVSSHALHQHRVAGCLYDVAVFTNLSQDHLDYHRTMEEYFRSKLRLFTEYLKANGIAVVNIDDQWGRKILEHLESKGRNEKIVTYGIESYDAEISAEDVCYSPDGLEFRIKSSLSTDHDEINYKVSSGLLGKLNVYNILSAVAATLAFNVPLESVLKGIEKVRSVDGRLQRIATPNGFSVIVDYAHTPDAMEKALSCVREWTKGRLIVVFGCGGDRDRTKRPLMAQVASKFADLIVITSDNPRTEAPERIIEDIIAGMPVTWQKFSADESHFSAPKSKSYTIEVDRRQAIHIAINVARPGDTVFIGGKGHETYQIIGQEKIPFDDRLVVKEYLDRCCHLTSADIRFHKCKE</sequence>
<feature type="binding site" evidence="17">
    <location>
        <position position="41"/>
    </location>
    <ligand>
        <name>UDP-N-acetyl-alpha-D-muramoyl-L-alanyl-D-glutamate</name>
        <dbReference type="ChEBI" id="CHEBI:83900"/>
    </ligand>
</feature>
<evidence type="ECO:0000313" key="22">
    <source>
        <dbReference type="EMBL" id="SFN00320.1"/>
    </source>
</evidence>
<evidence type="ECO:0000256" key="1">
    <source>
        <dbReference type="ARBA" id="ARBA00005898"/>
    </source>
</evidence>
<dbReference type="PANTHER" id="PTHR23135:SF4">
    <property type="entry name" value="UDP-N-ACETYLMURAMOYL-L-ALANYL-D-GLUTAMATE--2,6-DIAMINOPIMELATE LIGASE MURE HOMOLOG, CHLOROPLASTIC"/>
    <property type="match status" value="1"/>
</dbReference>
<evidence type="ECO:0000256" key="15">
    <source>
        <dbReference type="ARBA" id="ARBA00076158"/>
    </source>
</evidence>
<feature type="binding site" evidence="17">
    <location>
        <begin position="175"/>
        <end position="176"/>
    </location>
    <ligand>
        <name>UDP-N-acetyl-alpha-D-muramoyl-L-alanyl-D-glutamate</name>
        <dbReference type="ChEBI" id="CHEBI:83900"/>
    </ligand>
</feature>
<dbReference type="Pfam" id="PF02875">
    <property type="entry name" value="Mur_ligase_C"/>
    <property type="match status" value="1"/>
</dbReference>
<dbReference type="InterPro" id="IPR000713">
    <property type="entry name" value="Mur_ligase_N"/>
</dbReference>
<keyword evidence="8 17" id="KW-0573">Peptidoglycan synthesis</keyword>
<dbReference type="SUPFAM" id="SSF53244">
    <property type="entry name" value="MurD-like peptide ligases, peptide-binding domain"/>
    <property type="match status" value="1"/>
</dbReference>
<dbReference type="GO" id="GO:0004326">
    <property type="term" value="F:tetrahydrofolylpolyglutamate synthase activity"/>
    <property type="evidence" value="ECO:0007669"/>
    <property type="project" value="InterPro"/>
</dbReference>
<dbReference type="GO" id="GO:0008765">
    <property type="term" value="F:UDP-N-acetylmuramoylalanyl-D-glutamate-2,6-diaminopimelate ligase activity"/>
    <property type="evidence" value="ECO:0007669"/>
    <property type="project" value="UniProtKB-UniRule"/>
</dbReference>
<feature type="binding site" evidence="17">
    <location>
        <position position="415"/>
    </location>
    <ligand>
        <name>meso-2,6-diaminopimelate</name>
        <dbReference type="ChEBI" id="CHEBI:57791"/>
    </ligand>
</feature>
<dbReference type="InterPro" id="IPR036615">
    <property type="entry name" value="Mur_ligase_C_dom_sf"/>
</dbReference>
<evidence type="ECO:0000256" key="7">
    <source>
        <dbReference type="ARBA" id="ARBA00022960"/>
    </source>
</evidence>
<comment type="cofactor">
    <cofactor evidence="17">
        <name>Mg(2+)</name>
        <dbReference type="ChEBI" id="CHEBI:18420"/>
    </cofactor>
</comment>
<dbReference type="SUPFAM" id="SSF63418">
    <property type="entry name" value="MurE/MurF N-terminal domain"/>
    <property type="match status" value="1"/>
</dbReference>
<feature type="binding site" evidence="17">
    <location>
        <position position="210"/>
    </location>
    <ligand>
        <name>UDP-N-acetyl-alpha-D-muramoyl-L-alanyl-D-glutamate</name>
        <dbReference type="ChEBI" id="CHEBI:83900"/>
    </ligand>
</feature>
<dbReference type="PANTHER" id="PTHR23135">
    <property type="entry name" value="MUR LIGASE FAMILY MEMBER"/>
    <property type="match status" value="1"/>
</dbReference>
<dbReference type="Pfam" id="PF01225">
    <property type="entry name" value="Mur_ligase"/>
    <property type="match status" value="1"/>
</dbReference>
<comment type="subcellular location">
    <subcellularLocation>
        <location evidence="17 18">Cytoplasm</location>
    </subcellularLocation>
</comment>
<comment type="caution">
    <text evidence="17">Lacks conserved residue(s) required for the propagation of feature annotation.</text>
</comment>
<comment type="PTM">
    <text evidence="17">Carboxylation is probably crucial for Mg(2+) binding and, consequently, for the gamma-phosphate positioning of ATP.</text>
</comment>
<dbReference type="GO" id="GO:0051301">
    <property type="term" value="P:cell division"/>
    <property type="evidence" value="ECO:0007669"/>
    <property type="project" value="UniProtKB-KW"/>
</dbReference>
<dbReference type="Pfam" id="PF08245">
    <property type="entry name" value="Mur_ligase_M"/>
    <property type="match status" value="1"/>
</dbReference>
<dbReference type="UniPathway" id="UPA00219"/>
<dbReference type="GO" id="GO:0005737">
    <property type="term" value="C:cytoplasm"/>
    <property type="evidence" value="ECO:0007669"/>
    <property type="project" value="UniProtKB-SubCell"/>
</dbReference>
<dbReference type="InterPro" id="IPR036565">
    <property type="entry name" value="Mur-like_cat_sf"/>
</dbReference>